<dbReference type="STRING" id="1088818.A0A2I0A556"/>
<evidence type="ECO:0000313" key="5">
    <source>
        <dbReference type="Proteomes" id="UP000236161"/>
    </source>
</evidence>
<dbReference type="OrthoDB" id="683796at2759"/>
<sequence length="100" mass="11152">MHASLRNIVEKTFGILKIWFKILKDMLSYPFDAQVKIVVTCCVLHNILIGVLKVNDDVELEEVDNSLEGIIDLLADCIDDESESDQLVGNAIEGKNCGFI</sequence>
<protein>
    <recommendedName>
        <fullName evidence="3">DDE Tnp4 domain-containing protein</fullName>
    </recommendedName>
</protein>
<dbReference type="Proteomes" id="UP000236161">
    <property type="component" value="Unassembled WGS sequence"/>
</dbReference>
<dbReference type="AlphaFoldDB" id="A0A2I0A556"/>
<keyword evidence="5" id="KW-1185">Reference proteome</keyword>
<dbReference type="EMBL" id="KZ452022">
    <property type="protein sequence ID" value="PKA50673.1"/>
    <property type="molecule type" value="Genomic_DNA"/>
</dbReference>
<dbReference type="GO" id="GO:0046872">
    <property type="term" value="F:metal ion binding"/>
    <property type="evidence" value="ECO:0007669"/>
    <property type="project" value="UniProtKB-KW"/>
</dbReference>
<evidence type="ECO:0000256" key="1">
    <source>
        <dbReference type="ARBA" id="ARBA00001968"/>
    </source>
</evidence>
<dbReference type="InterPro" id="IPR027806">
    <property type="entry name" value="HARBI1_dom"/>
</dbReference>
<evidence type="ECO:0000313" key="4">
    <source>
        <dbReference type="EMBL" id="PKA50673.1"/>
    </source>
</evidence>
<evidence type="ECO:0000259" key="3">
    <source>
        <dbReference type="Pfam" id="PF13359"/>
    </source>
</evidence>
<reference evidence="4 5" key="1">
    <citation type="journal article" date="2017" name="Nature">
        <title>The Apostasia genome and the evolution of orchids.</title>
        <authorList>
            <person name="Zhang G.Q."/>
            <person name="Liu K.W."/>
            <person name="Li Z."/>
            <person name="Lohaus R."/>
            <person name="Hsiao Y.Y."/>
            <person name="Niu S.C."/>
            <person name="Wang J.Y."/>
            <person name="Lin Y.C."/>
            <person name="Xu Q."/>
            <person name="Chen L.J."/>
            <person name="Yoshida K."/>
            <person name="Fujiwara S."/>
            <person name="Wang Z.W."/>
            <person name="Zhang Y.Q."/>
            <person name="Mitsuda N."/>
            <person name="Wang M."/>
            <person name="Liu G.H."/>
            <person name="Pecoraro L."/>
            <person name="Huang H.X."/>
            <person name="Xiao X.J."/>
            <person name="Lin M."/>
            <person name="Wu X.Y."/>
            <person name="Wu W.L."/>
            <person name="Chen Y.Y."/>
            <person name="Chang S.B."/>
            <person name="Sakamoto S."/>
            <person name="Ohme-Takagi M."/>
            <person name="Yagi M."/>
            <person name="Zeng S.J."/>
            <person name="Shen C.Y."/>
            <person name="Yeh C.M."/>
            <person name="Luo Y.B."/>
            <person name="Tsai W.C."/>
            <person name="Van de Peer Y."/>
            <person name="Liu Z.J."/>
        </authorList>
    </citation>
    <scope>NUCLEOTIDE SEQUENCE [LARGE SCALE GENOMIC DNA]</scope>
    <source>
        <strain evidence="5">cv. Shenzhen</strain>
        <tissue evidence="4">Stem</tissue>
    </source>
</reference>
<keyword evidence="2" id="KW-0479">Metal-binding</keyword>
<evidence type="ECO:0000256" key="2">
    <source>
        <dbReference type="ARBA" id="ARBA00022723"/>
    </source>
</evidence>
<accession>A0A2I0A556</accession>
<name>A0A2I0A556_9ASPA</name>
<gene>
    <name evidence="4" type="ORF">AXF42_Ash018012</name>
</gene>
<feature type="domain" description="DDE Tnp4" evidence="3">
    <location>
        <begin position="2"/>
        <end position="46"/>
    </location>
</feature>
<proteinExistence type="predicted"/>
<comment type="cofactor">
    <cofactor evidence="1">
        <name>a divalent metal cation</name>
        <dbReference type="ChEBI" id="CHEBI:60240"/>
    </cofactor>
</comment>
<dbReference type="Pfam" id="PF13359">
    <property type="entry name" value="DDE_Tnp_4"/>
    <property type="match status" value="1"/>
</dbReference>
<organism evidence="4 5">
    <name type="scientific">Apostasia shenzhenica</name>
    <dbReference type="NCBI Taxonomy" id="1088818"/>
    <lineage>
        <taxon>Eukaryota</taxon>
        <taxon>Viridiplantae</taxon>
        <taxon>Streptophyta</taxon>
        <taxon>Embryophyta</taxon>
        <taxon>Tracheophyta</taxon>
        <taxon>Spermatophyta</taxon>
        <taxon>Magnoliopsida</taxon>
        <taxon>Liliopsida</taxon>
        <taxon>Asparagales</taxon>
        <taxon>Orchidaceae</taxon>
        <taxon>Apostasioideae</taxon>
        <taxon>Apostasia</taxon>
    </lineage>
</organism>